<dbReference type="PROSITE" id="PS50075">
    <property type="entry name" value="CARRIER"/>
    <property type="match status" value="1"/>
</dbReference>
<dbReference type="GO" id="GO:0005737">
    <property type="term" value="C:cytoplasm"/>
    <property type="evidence" value="ECO:0007669"/>
    <property type="project" value="TreeGrafter"/>
</dbReference>
<keyword evidence="7" id="KW-1185">Reference proteome</keyword>
<reference evidence="7" key="1">
    <citation type="submission" date="2016-10" db="EMBL/GenBank/DDBJ databases">
        <authorList>
            <person name="Varghese N."/>
        </authorList>
    </citation>
    <scope>NUCLEOTIDE SEQUENCE [LARGE SCALE GENOMIC DNA]</scope>
    <source>
        <strain evidence="7">DSM 45096 / BCRC 16803 / CGMCC 4.1857 / CIP 109030 / JCM 12277 / KCTC 19219 / NBRC 100920 / 33214</strain>
    </source>
</reference>
<dbReference type="eggNOG" id="COG1020">
    <property type="taxonomic scope" value="Bacteria"/>
</dbReference>
<dbReference type="Gene3D" id="1.10.1200.10">
    <property type="entry name" value="ACP-like"/>
    <property type="match status" value="1"/>
</dbReference>
<dbReference type="InterPro" id="IPR023213">
    <property type="entry name" value="CAT-like_dom_sf"/>
</dbReference>
<dbReference type="Gene3D" id="3.30.559.30">
    <property type="entry name" value="Nonribosomal peptide synthetase, condensation domain"/>
    <property type="match status" value="1"/>
</dbReference>
<dbReference type="SUPFAM" id="SSF56801">
    <property type="entry name" value="Acetyl-CoA synthetase-like"/>
    <property type="match status" value="1"/>
</dbReference>
<dbReference type="PANTHER" id="PTHR45527:SF1">
    <property type="entry name" value="FATTY ACID SYNTHASE"/>
    <property type="match status" value="1"/>
</dbReference>
<dbReference type="SUPFAM" id="SSF52777">
    <property type="entry name" value="CoA-dependent acyltransferases"/>
    <property type="match status" value="2"/>
</dbReference>
<dbReference type="CDD" id="cd05930">
    <property type="entry name" value="A_NRPS"/>
    <property type="match status" value="1"/>
</dbReference>
<comment type="cofactor">
    <cofactor evidence="1">
        <name>pantetheine 4'-phosphate</name>
        <dbReference type="ChEBI" id="CHEBI:47942"/>
    </cofactor>
</comment>
<evidence type="ECO:0000313" key="7">
    <source>
        <dbReference type="Proteomes" id="UP000183015"/>
    </source>
</evidence>
<dbReference type="InterPro" id="IPR020806">
    <property type="entry name" value="PKS_PP-bd"/>
</dbReference>
<dbReference type="Pfam" id="PF00668">
    <property type="entry name" value="Condensation"/>
    <property type="match status" value="1"/>
</dbReference>
<dbReference type="GO" id="GO:0017000">
    <property type="term" value="P:antibiotic biosynthetic process"/>
    <property type="evidence" value="ECO:0007669"/>
    <property type="project" value="UniProtKB-ARBA"/>
</dbReference>
<dbReference type="Gene3D" id="3.30.559.10">
    <property type="entry name" value="Chloramphenicol acetyltransferase-like domain"/>
    <property type="match status" value="1"/>
</dbReference>
<dbReference type="InterPro" id="IPR006162">
    <property type="entry name" value="Ppantetheine_attach_site"/>
</dbReference>
<proteinExistence type="predicted"/>
<evidence type="ECO:0000256" key="4">
    <source>
        <dbReference type="SAM" id="MobiDB-lite"/>
    </source>
</evidence>
<dbReference type="Gene3D" id="3.30.300.30">
    <property type="match status" value="1"/>
</dbReference>
<dbReference type="InterPro" id="IPR045851">
    <property type="entry name" value="AMP-bd_C_sf"/>
</dbReference>
<dbReference type="PROSITE" id="PS00012">
    <property type="entry name" value="PHOSPHOPANTETHEINE"/>
    <property type="match status" value="1"/>
</dbReference>
<keyword evidence="2" id="KW-0596">Phosphopantetheine</keyword>
<dbReference type="InterPro" id="IPR036736">
    <property type="entry name" value="ACP-like_sf"/>
</dbReference>
<name>A0A1H7P9D4_STRJI</name>
<evidence type="ECO:0000256" key="1">
    <source>
        <dbReference type="ARBA" id="ARBA00001957"/>
    </source>
</evidence>
<accession>A0A1H7P9D4</accession>
<dbReference type="RefSeq" id="WP_042442863.1">
    <property type="nucleotide sequence ID" value="NZ_BBPN01000003.1"/>
</dbReference>
<dbReference type="GO" id="GO:0044550">
    <property type="term" value="P:secondary metabolite biosynthetic process"/>
    <property type="evidence" value="ECO:0007669"/>
    <property type="project" value="TreeGrafter"/>
</dbReference>
<dbReference type="InterPro" id="IPR000873">
    <property type="entry name" value="AMP-dep_synth/lig_dom"/>
</dbReference>
<dbReference type="Pfam" id="PF00550">
    <property type="entry name" value="PP-binding"/>
    <property type="match status" value="1"/>
</dbReference>
<dbReference type="AlphaFoldDB" id="A0A1H7P9D4"/>
<gene>
    <name evidence="6" type="ORF">SAMN05414137_107279</name>
</gene>
<dbReference type="GO" id="GO:0043041">
    <property type="term" value="P:amino acid activation for nonribosomal peptide biosynthetic process"/>
    <property type="evidence" value="ECO:0007669"/>
    <property type="project" value="TreeGrafter"/>
</dbReference>
<organism evidence="6 7">
    <name type="scientific">Streptacidiphilus jiangxiensis</name>
    <dbReference type="NCBI Taxonomy" id="235985"/>
    <lineage>
        <taxon>Bacteria</taxon>
        <taxon>Bacillati</taxon>
        <taxon>Actinomycetota</taxon>
        <taxon>Actinomycetes</taxon>
        <taxon>Kitasatosporales</taxon>
        <taxon>Streptomycetaceae</taxon>
        <taxon>Streptacidiphilus</taxon>
    </lineage>
</organism>
<dbReference type="PROSITE" id="PS00455">
    <property type="entry name" value="AMP_BINDING"/>
    <property type="match status" value="1"/>
</dbReference>
<dbReference type="OrthoDB" id="2472181at2"/>
<dbReference type="GO" id="GO:0031177">
    <property type="term" value="F:phosphopantetheine binding"/>
    <property type="evidence" value="ECO:0007669"/>
    <property type="project" value="InterPro"/>
</dbReference>
<dbReference type="InterPro" id="IPR009081">
    <property type="entry name" value="PP-bd_ACP"/>
</dbReference>
<evidence type="ECO:0000313" key="6">
    <source>
        <dbReference type="EMBL" id="SEL32410.1"/>
    </source>
</evidence>
<dbReference type="Pfam" id="PF00501">
    <property type="entry name" value="AMP-binding"/>
    <property type="match status" value="1"/>
</dbReference>
<dbReference type="Gene3D" id="3.40.50.12780">
    <property type="entry name" value="N-terminal domain of ligase-like"/>
    <property type="match status" value="1"/>
</dbReference>
<protein>
    <submittedName>
        <fullName evidence="6">Amino acid adenylation domain-containing protein</fullName>
    </submittedName>
</protein>
<dbReference type="GO" id="GO:0008610">
    <property type="term" value="P:lipid biosynthetic process"/>
    <property type="evidence" value="ECO:0007669"/>
    <property type="project" value="UniProtKB-ARBA"/>
</dbReference>
<dbReference type="InterPro" id="IPR020845">
    <property type="entry name" value="AMP-binding_CS"/>
</dbReference>
<dbReference type="SUPFAM" id="SSF47336">
    <property type="entry name" value="ACP-like"/>
    <property type="match status" value="1"/>
</dbReference>
<evidence type="ECO:0000256" key="3">
    <source>
        <dbReference type="ARBA" id="ARBA00022553"/>
    </source>
</evidence>
<feature type="domain" description="Carrier" evidence="5">
    <location>
        <begin position="964"/>
        <end position="1039"/>
    </location>
</feature>
<dbReference type="InterPro" id="IPR001242">
    <property type="entry name" value="Condensation_dom"/>
</dbReference>
<dbReference type="PANTHER" id="PTHR45527">
    <property type="entry name" value="NONRIBOSOMAL PEPTIDE SYNTHETASE"/>
    <property type="match status" value="1"/>
</dbReference>
<dbReference type="CDD" id="cd19531">
    <property type="entry name" value="LCL_NRPS-like"/>
    <property type="match status" value="1"/>
</dbReference>
<feature type="compositionally biased region" description="Low complexity" evidence="4">
    <location>
        <begin position="567"/>
        <end position="578"/>
    </location>
</feature>
<sequence length="1061" mass="113105">MSDDRRLDFRLSPAQERLWFLHRLDPQDTAYHVYWNARLRGTLHRPVLEAALADLAERHEPLRTVYVDDEGVARGRVRPAGVPLDLVDLSGSADPQAMATRELRRRLDLPFDLCEQPPVRLGLLRLGPEDHVLSLVVHHIAADGWSLDLWAAELADRYESLLAGRQDQPPALARPFHRHAELLRERAAADRAHWLRELDGAPALAPAGTRPEALAADGDSAGAFHPVPLPHDAQQRVRELARAERTSVFVVLLSAFQVLVARWAGTTDVCVGTPLACRDELETEPLFGYLSSTVVLRAELGDRPSFRDLMRRNRSRFFAAYAHPQVPFEELPRDPAGPYQAMFVLGAGAPTGSMRALPGLAVTPFGDGLHRVKAPLTLEGHDRMTGTDGLTLLLGHRLSLFDHAAGRELARHLATLVDAATRTPDQPVDLLPLLTSEEHNRLLALARGPHPEAPALDVSELFAAQAARTPAAAAVHDRGRAWSYAELAELVRGETDRLRAAGCGPGRVVAVRRERSVHLVAALLAILATGAAYTGLHPNDPPARVDALLAGSGADLLLDEDGPRPATPATSGPPAGPGLAYLCHTSGTTGAPKAVMVTREGLAARVRWMGEEYRLGPGDRVLQFASPAFDTHAEEIFPALTRGAALVLLPGGGELLPDFLRTADGASLTVLDLPTSYWHALAAEPATAWPPGLRLLVVGGETAHAGAVAAWRRAVGPGPRLVNTYGPTEATVVATACDVFAAGGGVESPGVGHGQEIGAGTVVPQDMDPPIGRPLADTEAHVLDSRMRPVPVGTPGELYLGGAGLARGYRGDPARTADRFRPDPYGPPGSRLYATGDLALWLPDGRLRHLGRIDDQVKVRGLRVEPAGIERVLCAHPAVTAAAVTVVDQALTTFVVTGLDDLSALHDALAAALPSRLLPVRLRQVERLPLTGTGKVDRAALAALAAVPAARDADLPDGRSGWSKPRDEAEELVAAVWSGVLGCGPLGPEADFFLLGGHSLHALRVAARLSATVDVEIPVRVLFEHRTLAGLAAAVRALVLDDIDRLTDDEVAESLGRTPTA</sequence>
<dbReference type="Proteomes" id="UP000183015">
    <property type="component" value="Unassembled WGS sequence"/>
</dbReference>
<keyword evidence="3" id="KW-0597">Phosphoprotein</keyword>
<evidence type="ECO:0000256" key="2">
    <source>
        <dbReference type="ARBA" id="ARBA00022450"/>
    </source>
</evidence>
<dbReference type="SMART" id="SM00823">
    <property type="entry name" value="PKS_PP"/>
    <property type="match status" value="1"/>
</dbReference>
<dbReference type="InterPro" id="IPR042099">
    <property type="entry name" value="ANL_N_sf"/>
</dbReference>
<evidence type="ECO:0000259" key="5">
    <source>
        <dbReference type="PROSITE" id="PS50075"/>
    </source>
</evidence>
<feature type="region of interest" description="Disordered" evidence="4">
    <location>
        <begin position="559"/>
        <end position="578"/>
    </location>
</feature>
<dbReference type="GO" id="GO:0003824">
    <property type="term" value="F:catalytic activity"/>
    <property type="evidence" value="ECO:0007669"/>
    <property type="project" value="InterPro"/>
</dbReference>
<dbReference type="EMBL" id="FOAZ01000007">
    <property type="protein sequence ID" value="SEL32410.1"/>
    <property type="molecule type" value="Genomic_DNA"/>
</dbReference>
<dbReference type="STRING" id="235985.SAMN05414137_107279"/>